<comment type="catalytic activity">
    <reaction evidence="10">
        <text>a ribonucleoside 5'-diphosphate + ATP = a ribonucleoside 5'-triphosphate + ADP</text>
        <dbReference type="Rhea" id="RHEA:18113"/>
        <dbReference type="ChEBI" id="CHEBI:30616"/>
        <dbReference type="ChEBI" id="CHEBI:57930"/>
        <dbReference type="ChEBI" id="CHEBI:61557"/>
        <dbReference type="ChEBI" id="CHEBI:456216"/>
        <dbReference type="EC" id="2.7.4.6"/>
    </reaction>
</comment>
<dbReference type="GO" id="GO:0046872">
    <property type="term" value="F:metal ion binding"/>
    <property type="evidence" value="ECO:0007669"/>
    <property type="project" value="UniProtKB-KW"/>
</dbReference>
<keyword evidence="10" id="KW-0479">Metal-binding</keyword>
<keyword evidence="10" id="KW-0460">Magnesium</keyword>
<evidence type="ECO:0000256" key="13">
    <source>
        <dbReference type="RuleBase" id="RU004013"/>
    </source>
</evidence>
<feature type="binding site" evidence="10 11">
    <location>
        <position position="57"/>
    </location>
    <ligand>
        <name>ATP</name>
        <dbReference type="ChEBI" id="CHEBI:30616"/>
    </ligand>
</feature>
<dbReference type="FunFam" id="3.30.70.141:FF:000002">
    <property type="entry name" value="Nucleoside diphosphate kinase"/>
    <property type="match status" value="1"/>
</dbReference>
<dbReference type="Gene3D" id="3.30.70.141">
    <property type="entry name" value="Nucleoside diphosphate kinase-like domain"/>
    <property type="match status" value="1"/>
</dbReference>
<keyword evidence="4 10" id="KW-0547">Nucleotide-binding</keyword>
<dbReference type="Proteomes" id="UP000199337">
    <property type="component" value="Unassembled WGS sequence"/>
</dbReference>
<feature type="binding site" evidence="10 11">
    <location>
        <position position="85"/>
    </location>
    <ligand>
        <name>ATP</name>
        <dbReference type="ChEBI" id="CHEBI:30616"/>
    </ligand>
</feature>
<dbReference type="EMBL" id="FOOX01000013">
    <property type="protein sequence ID" value="SFH00118.1"/>
    <property type="molecule type" value="Genomic_DNA"/>
</dbReference>
<keyword evidence="10" id="KW-0597">Phosphoprotein</keyword>
<reference evidence="16" key="1">
    <citation type="submission" date="2016-10" db="EMBL/GenBank/DDBJ databases">
        <authorList>
            <person name="Varghese N."/>
            <person name="Submissions S."/>
        </authorList>
    </citation>
    <scope>NUCLEOTIDE SEQUENCE [LARGE SCALE GENOMIC DNA]</scope>
    <source>
        <strain evidence="16">DSM 17038</strain>
    </source>
</reference>
<dbReference type="NCBIfam" id="NF001908">
    <property type="entry name" value="PRK00668.1"/>
    <property type="match status" value="1"/>
</dbReference>
<protein>
    <recommendedName>
        <fullName evidence="10 13">Nucleoside diphosphate kinase</fullName>
        <shortName evidence="10">NDK</shortName>
        <shortName evidence="10">NDP kinase</shortName>
        <ecNumber evidence="10 13">2.7.4.6</ecNumber>
    </recommendedName>
    <alternativeName>
        <fullName evidence="10">Nucleoside-2-P kinase</fullName>
    </alternativeName>
</protein>
<evidence type="ECO:0000313" key="16">
    <source>
        <dbReference type="Proteomes" id="UP000199337"/>
    </source>
</evidence>
<feature type="active site" description="Pros-phosphohistidine intermediate" evidence="10 11">
    <location>
        <position position="115"/>
    </location>
</feature>
<dbReference type="CDD" id="cd04413">
    <property type="entry name" value="NDPk_I"/>
    <property type="match status" value="1"/>
</dbReference>
<evidence type="ECO:0000256" key="2">
    <source>
        <dbReference type="ARBA" id="ARBA00008142"/>
    </source>
</evidence>
<feature type="binding site" evidence="10 11">
    <location>
        <position position="9"/>
    </location>
    <ligand>
        <name>ATP</name>
        <dbReference type="ChEBI" id="CHEBI:30616"/>
    </ligand>
</feature>
<keyword evidence="7 10" id="KW-0546">Nucleotide metabolism</keyword>
<comment type="similarity">
    <text evidence="2 10 11 12">Belongs to the NDK family.</text>
</comment>
<comment type="cofactor">
    <cofactor evidence="1 10">
        <name>Mg(2+)</name>
        <dbReference type="ChEBI" id="CHEBI:18420"/>
    </cofactor>
</comment>
<dbReference type="Pfam" id="PF00334">
    <property type="entry name" value="NDK"/>
    <property type="match status" value="1"/>
</dbReference>
<dbReference type="HAMAP" id="MF_00451">
    <property type="entry name" value="NDP_kinase"/>
    <property type="match status" value="1"/>
</dbReference>
<dbReference type="SUPFAM" id="SSF54919">
    <property type="entry name" value="Nucleoside diphosphate kinase, NDK"/>
    <property type="match status" value="1"/>
</dbReference>
<feature type="domain" description="Nucleoside diphosphate kinase-like" evidence="14">
    <location>
        <begin position="1"/>
        <end position="138"/>
    </location>
</feature>
<dbReference type="GO" id="GO:0006183">
    <property type="term" value="P:GTP biosynthetic process"/>
    <property type="evidence" value="ECO:0007669"/>
    <property type="project" value="UniProtKB-UniRule"/>
</dbReference>
<dbReference type="RefSeq" id="WP_092472641.1">
    <property type="nucleotide sequence ID" value="NZ_FOOX01000013.1"/>
</dbReference>
<evidence type="ECO:0000256" key="8">
    <source>
        <dbReference type="ARBA" id="ARBA00024802"/>
    </source>
</evidence>
<dbReference type="InterPro" id="IPR001564">
    <property type="entry name" value="Nucleoside_diP_kinase"/>
</dbReference>
<accession>A0A1I2WFQ6</accession>
<dbReference type="OrthoDB" id="9801161at2"/>
<evidence type="ECO:0000256" key="10">
    <source>
        <dbReference type="HAMAP-Rule" id="MF_00451"/>
    </source>
</evidence>
<comment type="function">
    <text evidence="10">Major role in the synthesis of nucleoside triphosphates other than ATP. The ATP gamma phosphate is transferred to the NDP beta phosphate via a ping-pong mechanism, using a phosphorylated active-site intermediate.</text>
</comment>
<dbReference type="GO" id="GO:0005737">
    <property type="term" value="C:cytoplasm"/>
    <property type="evidence" value="ECO:0007669"/>
    <property type="project" value="UniProtKB-SubCell"/>
</dbReference>
<dbReference type="GO" id="GO:0006228">
    <property type="term" value="P:UTP biosynthetic process"/>
    <property type="evidence" value="ECO:0007669"/>
    <property type="project" value="UniProtKB-UniRule"/>
</dbReference>
<dbReference type="PANTHER" id="PTHR11349">
    <property type="entry name" value="NUCLEOSIDE DIPHOSPHATE KINASE"/>
    <property type="match status" value="1"/>
</dbReference>
<feature type="binding site" evidence="10 11">
    <location>
        <position position="112"/>
    </location>
    <ligand>
        <name>ATP</name>
        <dbReference type="ChEBI" id="CHEBI:30616"/>
    </ligand>
</feature>
<comment type="catalytic activity">
    <reaction evidence="9">
        <text>dZDP + ATP = dZTP + ADP</text>
        <dbReference type="Rhea" id="RHEA:67644"/>
        <dbReference type="ChEBI" id="CHEBI:30616"/>
        <dbReference type="ChEBI" id="CHEBI:172929"/>
        <dbReference type="ChEBI" id="CHEBI:172931"/>
        <dbReference type="ChEBI" id="CHEBI:456216"/>
    </reaction>
</comment>
<evidence type="ECO:0000256" key="5">
    <source>
        <dbReference type="ARBA" id="ARBA00022777"/>
    </source>
</evidence>
<organism evidence="15 16">
    <name type="scientific">Desulfotruncus arcticus DSM 17038</name>
    <dbReference type="NCBI Taxonomy" id="1121424"/>
    <lineage>
        <taxon>Bacteria</taxon>
        <taxon>Bacillati</taxon>
        <taxon>Bacillota</taxon>
        <taxon>Clostridia</taxon>
        <taxon>Eubacteriales</taxon>
        <taxon>Desulfallaceae</taxon>
        <taxon>Desulfotruncus</taxon>
    </lineage>
</organism>
<evidence type="ECO:0000256" key="12">
    <source>
        <dbReference type="RuleBase" id="RU004011"/>
    </source>
</evidence>
<dbReference type="PROSITE" id="PS51374">
    <property type="entry name" value="NDPK_LIKE"/>
    <property type="match status" value="1"/>
</dbReference>
<proteinExistence type="inferred from homology"/>
<dbReference type="PROSITE" id="PS00469">
    <property type="entry name" value="NDPK"/>
    <property type="match status" value="1"/>
</dbReference>
<dbReference type="STRING" id="341036.SAMN05660649_03478"/>
<feature type="binding site" evidence="10 11">
    <location>
        <position position="102"/>
    </location>
    <ligand>
        <name>ATP</name>
        <dbReference type="ChEBI" id="CHEBI:30616"/>
    </ligand>
</feature>
<sequence length="149" mass="16617">MERTYVMVKPDGVQRNLVGEIISRFEKKGLKIAALKMLQITRELAERHYGEHKGKPFFEPLVEYITSGPVVAMVLEGKDAVSTARDMMGATNPLKAAPGTIRGTFGMDIGRNVIHGSDAVESAGREINIFFAPEEIIEYKRATDSWIYE</sequence>
<dbReference type="InterPro" id="IPR034907">
    <property type="entry name" value="NDK-like_dom"/>
</dbReference>
<comment type="subunit">
    <text evidence="10">Homotetramer.</text>
</comment>
<keyword evidence="5 10" id="KW-0418">Kinase</keyword>
<dbReference type="GO" id="GO:0005524">
    <property type="term" value="F:ATP binding"/>
    <property type="evidence" value="ECO:0007669"/>
    <property type="project" value="UniProtKB-UniRule"/>
</dbReference>
<dbReference type="InterPro" id="IPR023005">
    <property type="entry name" value="Nucleoside_diP_kinase_AS"/>
</dbReference>
<dbReference type="PRINTS" id="PR01243">
    <property type="entry name" value="NUCDPKINASE"/>
</dbReference>
<evidence type="ECO:0000256" key="4">
    <source>
        <dbReference type="ARBA" id="ARBA00022741"/>
    </source>
</evidence>
<evidence type="ECO:0000256" key="6">
    <source>
        <dbReference type="ARBA" id="ARBA00022840"/>
    </source>
</evidence>
<keyword evidence="3 10" id="KW-0808">Transferase</keyword>
<evidence type="ECO:0000256" key="9">
    <source>
        <dbReference type="ARBA" id="ARBA00047945"/>
    </source>
</evidence>
<evidence type="ECO:0000259" key="14">
    <source>
        <dbReference type="SMART" id="SM00562"/>
    </source>
</evidence>
<evidence type="ECO:0000256" key="1">
    <source>
        <dbReference type="ARBA" id="ARBA00001946"/>
    </source>
</evidence>
<evidence type="ECO:0000256" key="3">
    <source>
        <dbReference type="ARBA" id="ARBA00022679"/>
    </source>
</evidence>
<dbReference type="AlphaFoldDB" id="A0A1I2WFQ6"/>
<dbReference type="SMART" id="SM00562">
    <property type="entry name" value="NDK"/>
    <property type="match status" value="1"/>
</dbReference>
<keyword evidence="16" id="KW-1185">Reference proteome</keyword>
<name>A0A1I2WFQ6_9FIRM</name>
<keyword evidence="6 10" id="KW-0067">ATP-binding</keyword>
<comment type="catalytic activity">
    <reaction evidence="10 13">
        <text>a 2'-deoxyribonucleoside 5'-diphosphate + ATP = a 2'-deoxyribonucleoside 5'-triphosphate + ADP</text>
        <dbReference type="Rhea" id="RHEA:44640"/>
        <dbReference type="ChEBI" id="CHEBI:30616"/>
        <dbReference type="ChEBI" id="CHEBI:61560"/>
        <dbReference type="ChEBI" id="CHEBI:73316"/>
        <dbReference type="ChEBI" id="CHEBI:456216"/>
        <dbReference type="EC" id="2.7.4.6"/>
    </reaction>
</comment>
<dbReference type="EC" id="2.7.4.6" evidence="10 13"/>
<dbReference type="GO" id="GO:0006241">
    <property type="term" value="P:CTP biosynthetic process"/>
    <property type="evidence" value="ECO:0007669"/>
    <property type="project" value="UniProtKB-UniRule"/>
</dbReference>
<evidence type="ECO:0000256" key="7">
    <source>
        <dbReference type="ARBA" id="ARBA00023080"/>
    </source>
</evidence>
<keyword evidence="10" id="KW-0963">Cytoplasm</keyword>
<comment type="subcellular location">
    <subcellularLocation>
        <location evidence="10">Cytoplasm</location>
    </subcellularLocation>
</comment>
<gene>
    <name evidence="10" type="primary">ndk</name>
    <name evidence="15" type="ORF">SAMN05660649_03478</name>
</gene>
<evidence type="ECO:0000313" key="15">
    <source>
        <dbReference type="EMBL" id="SFH00118.1"/>
    </source>
</evidence>
<dbReference type="GO" id="GO:0004550">
    <property type="term" value="F:nucleoside diphosphate kinase activity"/>
    <property type="evidence" value="ECO:0007669"/>
    <property type="project" value="UniProtKB-UniRule"/>
</dbReference>
<comment type="function">
    <text evidence="8">(Microbial infection) Catalyzes the phosphorylation of dZDP to dZTP, when the bacterium is infected by a phage that produces the substrate for the synthesis of dZTP (2- amino-2'-deoxyadenosine 5'-triphosphate), which is then used by the phage as a DNA polymerase substrate.</text>
</comment>
<dbReference type="InterPro" id="IPR036850">
    <property type="entry name" value="NDK-like_dom_sf"/>
</dbReference>
<feature type="binding site" evidence="10 11">
    <location>
        <position position="91"/>
    </location>
    <ligand>
        <name>ATP</name>
        <dbReference type="ChEBI" id="CHEBI:30616"/>
    </ligand>
</feature>
<evidence type="ECO:0000256" key="11">
    <source>
        <dbReference type="PROSITE-ProRule" id="PRU00706"/>
    </source>
</evidence>